<dbReference type="GO" id="GO:0006629">
    <property type="term" value="P:lipid metabolic process"/>
    <property type="evidence" value="ECO:0007669"/>
    <property type="project" value="TreeGrafter"/>
</dbReference>
<reference evidence="4" key="1">
    <citation type="journal article" date="2023" name="Mol. Phylogenet. Evol.">
        <title>Genome-scale phylogeny and comparative genomics of the fungal order Sordariales.</title>
        <authorList>
            <person name="Hensen N."/>
            <person name="Bonometti L."/>
            <person name="Westerberg I."/>
            <person name="Brannstrom I.O."/>
            <person name="Guillou S."/>
            <person name="Cros-Aarteil S."/>
            <person name="Calhoun S."/>
            <person name="Haridas S."/>
            <person name="Kuo A."/>
            <person name="Mondo S."/>
            <person name="Pangilinan J."/>
            <person name="Riley R."/>
            <person name="LaButti K."/>
            <person name="Andreopoulos B."/>
            <person name="Lipzen A."/>
            <person name="Chen C."/>
            <person name="Yan M."/>
            <person name="Daum C."/>
            <person name="Ng V."/>
            <person name="Clum A."/>
            <person name="Steindorff A."/>
            <person name="Ohm R.A."/>
            <person name="Martin F."/>
            <person name="Silar P."/>
            <person name="Natvig D.O."/>
            <person name="Lalanne C."/>
            <person name="Gautier V."/>
            <person name="Ament-Velasquez S.L."/>
            <person name="Kruys A."/>
            <person name="Hutchinson M.I."/>
            <person name="Powell A.J."/>
            <person name="Barry K."/>
            <person name="Miller A.N."/>
            <person name="Grigoriev I.V."/>
            <person name="Debuchy R."/>
            <person name="Gladieux P."/>
            <person name="Hiltunen Thoren M."/>
            <person name="Johannesson H."/>
        </authorList>
    </citation>
    <scope>NUCLEOTIDE SEQUENCE</scope>
    <source>
        <strain evidence="4">PSN243</strain>
    </source>
</reference>
<feature type="signal peptide" evidence="2">
    <location>
        <begin position="1"/>
        <end position="20"/>
    </location>
</feature>
<sequence length="692" mass="77125">MPPAAWLLWATLWSATQCAAYVIPPGASANNSSLVAARQSDALSSVSLDFVQRWAAIGDSFTAGIGSGARISNLPLTEASTCSRHVHTWPNLVNLYIGSTSKSFHFSACSGARTEGVFQQANALPGSLDVVMLTAGGNDLCLAAMIRRCVILPYDGEAACNAVINKAQQNIDTILRPNIREILDALKPKMRSDRKGIVVYSSYAPFFNTDNEDCATRHQWAQRQWELWKYWQFLRNPLPLTIARRQRFNTLVRNINRAIKDVVDEYQRDPNRSYDIAFSDWSEWPADVGGQFCDPRSSGRYPDANQPDLLFFKPDTTMGLRFSQDRPFERRDVVAATMANATFDESSPGEAALQENEAEAEAEALGEIYRSSMHHSPDPRAEVLHRLDPRAPAPAGCPGDEGISPPNLGFGLLDFIGRIFHPNELGHEAMAAFALQTLAEAKARQDGRHGDVCSYQPDEFRCWRMESRRAFVRWETIDKLYQTACSDLGRAAPSGEANWHRTVRYNENMPEEIEFAVQLSGGAHQFNEGECRDAMHRIANSCDGAGSSNPLNVKYGGRYKTGNYAYEINPQFSNRQHLTGVSGHCRGHWRVLFSDYHIEGKGWLGDDNGEALRKAAKSCIGGGLTAWKFNYYDYPDDHDGWEWTAFFRTPIWTNARCFDNLKVQRSAGGLTHHWRGSPADERDAPMGCAGTG</sequence>
<dbReference type="EMBL" id="MU865952">
    <property type="protein sequence ID" value="KAK4447095.1"/>
    <property type="molecule type" value="Genomic_DNA"/>
</dbReference>
<comment type="caution">
    <text evidence="4">The sequence shown here is derived from an EMBL/GenBank/DDBJ whole genome shotgun (WGS) entry which is preliminary data.</text>
</comment>
<evidence type="ECO:0000313" key="4">
    <source>
        <dbReference type="EMBL" id="KAK4447095.1"/>
    </source>
</evidence>
<protein>
    <submittedName>
        <fullName evidence="4">SGNH hydrolase-type esterase domain-containing protein</fullName>
    </submittedName>
</protein>
<dbReference type="Proteomes" id="UP001321760">
    <property type="component" value="Unassembled WGS sequence"/>
</dbReference>
<evidence type="ECO:0000256" key="2">
    <source>
        <dbReference type="SAM" id="SignalP"/>
    </source>
</evidence>
<dbReference type="PANTHER" id="PTHR37981:SF1">
    <property type="entry name" value="SGNH HYDROLASE-TYPE ESTERASE DOMAIN-CONTAINING PROTEIN"/>
    <property type="match status" value="1"/>
</dbReference>
<evidence type="ECO:0000313" key="5">
    <source>
        <dbReference type="Proteomes" id="UP001321760"/>
    </source>
</evidence>
<feature type="domain" description="SGNH hydrolase-type esterase" evidence="3">
    <location>
        <begin position="56"/>
        <end position="260"/>
    </location>
</feature>
<dbReference type="GO" id="GO:0016788">
    <property type="term" value="F:hydrolase activity, acting on ester bonds"/>
    <property type="evidence" value="ECO:0007669"/>
    <property type="project" value="InterPro"/>
</dbReference>
<keyword evidence="2" id="KW-0732">Signal</keyword>
<dbReference type="PANTHER" id="PTHR37981">
    <property type="entry name" value="LIPASE 2"/>
    <property type="match status" value="1"/>
</dbReference>
<evidence type="ECO:0000256" key="1">
    <source>
        <dbReference type="SAM" id="MobiDB-lite"/>
    </source>
</evidence>
<reference evidence="4" key="2">
    <citation type="submission" date="2023-05" db="EMBL/GenBank/DDBJ databases">
        <authorList>
            <consortium name="Lawrence Berkeley National Laboratory"/>
            <person name="Steindorff A."/>
            <person name="Hensen N."/>
            <person name="Bonometti L."/>
            <person name="Westerberg I."/>
            <person name="Brannstrom I.O."/>
            <person name="Guillou S."/>
            <person name="Cros-Aarteil S."/>
            <person name="Calhoun S."/>
            <person name="Haridas S."/>
            <person name="Kuo A."/>
            <person name="Mondo S."/>
            <person name="Pangilinan J."/>
            <person name="Riley R."/>
            <person name="Labutti K."/>
            <person name="Andreopoulos B."/>
            <person name="Lipzen A."/>
            <person name="Chen C."/>
            <person name="Yanf M."/>
            <person name="Daum C."/>
            <person name="Ng V."/>
            <person name="Clum A."/>
            <person name="Ohm R."/>
            <person name="Martin F."/>
            <person name="Silar P."/>
            <person name="Natvig D."/>
            <person name="Lalanne C."/>
            <person name="Gautier V."/>
            <person name="Ament-Velasquez S.L."/>
            <person name="Kruys A."/>
            <person name="Hutchinson M.I."/>
            <person name="Powell A.J."/>
            <person name="Barry K."/>
            <person name="Miller A.N."/>
            <person name="Grigoriev I.V."/>
            <person name="Debuchy R."/>
            <person name="Gladieux P."/>
            <person name="Thoren M.H."/>
            <person name="Johannesson H."/>
        </authorList>
    </citation>
    <scope>NUCLEOTIDE SEQUENCE</scope>
    <source>
        <strain evidence="4">PSN243</strain>
    </source>
</reference>
<dbReference type="SUPFAM" id="SSF52266">
    <property type="entry name" value="SGNH hydrolase"/>
    <property type="match status" value="1"/>
</dbReference>
<dbReference type="Pfam" id="PF13472">
    <property type="entry name" value="Lipase_GDSL_2"/>
    <property type="match status" value="1"/>
</dbReference>
<feature type="chain" id="PRO_5043911482" evidence="2">
    <location>
        <begin position="21"/>
        <end position="692"/>
    </location>
</feature>
<dbReference type="Pfam" id="PF18647">
    <property type="entry name" value="Fungal_lectin_2"/>
    <property type="match status" value="1"/>
</dbReference>
<dbReference type="CDD" id="cd01823">
    <property type="entry name" value="SEST_like"/>
    <property type="match status" value="1"/>
</dbReference>
<dbReference type="InterPro" id="IPR037460">
    <property type="entry name" value="SEST-like"/>
</dbReference>
<dbReference type="AlphaFoldDB" id="A0AAV9GI89"/>
<name>A0AAV9GI89_9PEZI</name>
<feature type="region of interest" description="Disordered" evidence="1">
    <location>
        <begin position="672"/>
        <end position="692"/>
    </location>
</feature>
<dbReference type="Gene3D" id="3.40.50.1110">
    <property type="entry name" value="SGNH hydrolase"/>
    <property type="match status" value="1"/>
</dbReference>
<evidence type="ECO:0000259" key="3">
    <source>
        <dbReference type="Pfam" id="PF13472"/>
    </source>
</evidence>
<gene>
    <name evidence="4" type="ORF">QBC34DRAFT_496440</name>
</gene>
<dbReference type="InterPro" id="IPR013830">
    <property type="entry name" value="SGNH_hydro"/>
</dbReference>
<accession>A0AAV9GI89</accession>
<keyword evidence="5" id="KW-1185">Reference proteome</keyword>
<keyword evidence="4" id="KW-0378">Hydrolase</keyword>
<proteinExistence type="predicted"/>
<dbReference type="InterPro" id="IPR036514">
    <property type="entry name" value="SGNH_hydro_sf"/>
</dbReference>
<organism evidence="4 5">
    <name type="scientific">Podospora aff. communis PSN243</name>
    <dbReference type="NCBI Taxonomy" id="3040156"/>
    <lineage>
        <taxon>Eukaryota</taxon>
        <taxon>Fungi</taxon>
        <taxon>Dikarya</taxon>
        <taxon>Ascomycota</taxon>
        <taxon>Pezizomycotina</taxon>
        <taxon>Sordariomycetes</taxon>
        <taxon>Sordariomycetidae</taxon>
        <taxon>Sordariales</taxon>
        <taxon>Podosporaceae</taxon>
        <taxon>Podospora</taxon>
    </lineage>
</organism>